<dbReference type="Proteomes" id="UP000228979">
    <property type="component" value="Unassembled WGS sequence"/>
</dbReference>
<sequence length="358" mass="41540">MEDKTSLNDVNTFISIGVHYGKKVSLNRTLLKSMRLGIWHNISILNVNKIIMSLEFALNFIYDKVSQGKKVLFVGSETSSLEEIECCLVNTNQYYVRKPIGGLLSNWNTFKTTKIRSDLCLKRVLTMKTKRLLEFYYRKANSTISLLTIATKLEQRPGIVVIFHGKRSELAMKDANVAEIPIILIALPNSNNINNNTKCIVPISNNSRRTLSFICKLFLNVCEKADMIWKNVDVLNITNTKNVKRSRIKFNMFKKEYIEDNVSILLSLSNLDVLRKIMNLNLNNIFNLLKQYNKNQSLKMIIRSLKYKILSINENKYWHLVDNIESFKKIIGDLEIILFLTKTRNNIQLYKHVLNHLN</sequence>
<dbReference type="SUPFAM" id="SSF52313">
    <property type="entry name" value="Ribosomal protein S2"/>
    <property type="match status" value="1"/>
</dbReference>
<dbReference type="InterPro" id="IPR023591">
    <property type="entry name" value="Ribosomal_uS2_flav_dom_sf"/>
</dbReference>
<keyword evidence="7" id="KW-1185">Reference proteome</keyword>
<reference evidence="6" key="1">
    <citation type="submission" date="2017-09" db="EMBL/GenBank/DDBJ databases">
        <authorList>
            <person name="Campbell M.A."/>
            <person name="Lukasik P."/>
            <person name="Simon C."/>
            <person name="McCutcheon J.P."/>
        </authorList>
    </citation>
    <scope>NUCLEOTIDE SEQUENCE [LARGE SCALE GENOMIC DNA]</scope>
    <source>
        <strain evidence="6">TRYCRA</strain>
    </source>
</reference>
<dbReference type="InterPro" id="IPR001865">
    <property type="entry name" value="Ribosomal_uS2"/>
</dbReference>
<gene>
    <name evidence="5 6" type="primary">rpsB</name>
    <name evidence="6" type="ORF">trycra_192</name>
</gene>
<protein>
    <recommendedName>
        <fullName evidence="4 5">Small ribosomal subunit protein uS2</fullName>
    </recommendedName>
</protein>
<evidence type="ECO:0000256" key="4">
    <source>
        <dbReference type="ARBA" id="ARBA00035256"/>
    </source>
</evidence>
<comment type="similarity">
    <text evidence="1 5">Belongs to the universal ribosomal protein uS2 family.</text>
</comment>
<dbReference type="PRINTS" id="PR00395">
    <property type="entry name" value="RIBOSOMALS2"/>
</dbReference>
<dbReference type="GO" id="GO:0005840">
    <property type="term" value="C:ribosome"/>
    <property type="evidence" value="ECO:0007669"/>
    <property type="project" value="UniProtKB-KW"/>
</dbReference>
<evidence type="ECO:0000313" key="7">
    <source>
        <dbReference type="Proteomes" id="UP000228979"/>
    </source>
</evidence>
<keyword evidence="3 5" id="KW-0687">Ribonucleoprotein</keyword>
<dbReference type="PANTHER" id="PTHR12534:SF0">
    <property type="entry name" value="SMALL RIBOSOMAL SUBUNIT PROTEIN US2M"/>
    <property type="match status" value="1"/>
</dbReference>
<dbReference type="Pfam" id="PF00318">
    <property type="entry name" value="Ribosomal_S2"/>
    <property type="match status" value="1"/>
</dbReference>
<evidence type="ECO:0000256" key="3">
    <source>
        <dbReference type="ARBA" id="ARBA00023274"/>
    </source>
</evidence>
<dbReference type="HAMAP" id="MF_00291_B">
    <property type="entry name" value="Ribosomal_uS2_B"/>
    <property type="match status" value="1"/>
</dbReference>
<dbReference type="PANTHER" id="PTHR12534">
    <property type="entry name" value="30S RIBOSOMAL PROTEIN S2 PROKARYOTIC AND ORGANELLAR"/>
    <property type="match status" value="1"/>
</dbReference>
<evidence type="ECO:0000256" key="5">
    <source>
        <dbReference type="HAMAP-Rule" id="MF_00291"/>
    </source>
</evidence>
<evidence type="ECO:0000256" key="2">
    <source>
        <dbReference type="ARBA" id="ARBA00022980"/>
    </source>
</evidence>
<dbReference type="EMBL" id="NXGP01000091">
    <property type="protein sequence ID" value="PIM95544.1"/>
    <property type="molecule type" value="Genomic_DNA"/>
</dbReference>
<dbReference type="NCBIfam" id="TIGR01011">
    <property type="entry name" value="rpsB_bact"/>
    <property type="match status" value="1"/>
</dbReference>
<keyword evidence="2 5" id="KW-0689">Ribosomal protein</keyword>
<evidence type="ECO:0000313" key="6">
    <source>
        <dbReference type="EMBL" id="PIM95544.1"/>
    </source>
</evidence>
<proteinExistence type="inferred from homology"/>
<dbReference type="Gene3D" id="3.40.50.10490">
    <property type="entry name" value="Glucose-6-phosphate isomerase like protein, domain 1"/>
    <property type="match status" value="1"/>
</dbReference>
<comment type="caution">
    <text evidence="6">The sequence shown here is derived from an EMBL/GenBank/DDBJ whole genome shotgun (WGS) entry which is preliminary data.</text>
</comment>
<dbReference type="InterPro" id="IPR005706">
    <property type="entry name" value="Ribosomal_uS2_bac/mit/plastid"/>
</dbReference>
<accession>A0ABX4MFW6</accession>
<evidence type="ECO:0000256" key="1">
    <source>
        <dbReference type="ARBA" id="ARBA00006242"/>
    </source>
</evidence>
<name>A0ABX4MFW6_9HYPH</name>
<organism evidence="6 7">
    <name type="scientific">Candidatus Hodgkinia cicadicola</name>
    <dbReference type="NCBI Taxonomy" id="573658"/>
    <lineage>
        <taxon>Bacteria</taxon>
        <taxon>Pseudomonadati</taxon>
        <taxon>Pseudomonadota</taxon>
        <taxon>Alphaproteobacteria</taxon>
        <taxon>Hyphomicrobiales</taxon>
        <taxon>Candidatus Hodgkinia</taxon>
    </lineage>
</organism>